<accession>A0AAV4A385</accession>
<evidence type="ECO:0000313" key="3">
    <source>
        <dbReference type="Proteomes" id="UP000735302"/>
    </source>
</evidence>
<dbReference type="EMBL" id="BLXT01003538">
    <property type="protein sequence ID" value="GFO01643.1"/>
    <property type="molecule type" value="Genomic_DNA"/>
</dbReference>
<dbReference type="Proteomes" id="UP000735302">
    <property type="component" value="Unassembled WGS sequence"/>
</dbReference>
<keyword evidence="3" id="KW-1185">Reference proteome</keyword>
<name>A0AAV4A385_9GAST</name>
<comment type="caution">
    <text evidence="2">The sequence shown here is derived from an EMBL/GenBank/DDBJ whole genome shotgun (WGS) entry which is preliminary data.</text>
</comment>
<reference evidence="2 3" key="1">
    <citation type="journal article" date="2021" name="Elife">
        <title>Chloroplast acquisition without the gene transfer in kleptoplastic sea slugs, Plakobranchus ocellatus.</title>
        <authorList>
            <person name="Maeda T."/>
            <person name="Takahashi S."/>
            <person name="Yoshida T."/>
            <person name="Shimamura S."/>
            <person name="Takaki Y."/>
            <person name="Nagai Y."/>
            <person name="Toyoda A."/>
            <person name="Suzuki Y."/>
            <person name="Arimoto A."/>
            <person name="Ishii H."/>
            <person name="Satoh N."/>
            <person name="Nishiyama T."/>
            <person name="Hasebe M."/>
            <person name="Maruyama T."/>
            <person name="Minagawa J."/>
            <person name="Obokata J."/>
            <person name="Shigenobu S."/>
        </authorList>
    </citation>
    <scope>NUCLEOTIDE SEQUENCE [LARGE SCALE GENOMIC DNA]</scope>
</reference>
<evidence type="ECO:0000313" key="2">
    <source>
        <dbReference type="EMBL" id="GFO01643.1"/>
    </source>
</evidence>
<feature type="region of interest" description="Disordered" evidence="1">
    <location>
        <begin position="60"/>
        <end position="98"/>
    </location>
</feature>
<proteinExistence type="predicted"/>
<sequence>MLQIDQIKELCREYKETTSKADNSLRELFTQMRAVRRQEAALLVKFSAVNRTLLEIKRDTQRSPLLEQDAHNRHPSTDLHAHVQTSEAPIQILPAEGS</sequence>
<protein>
    <submittedName>
        <fullName evidence="2">Uncharacterized protein</fullName>
    </submittedName>
</protein>
<organism evidence="2 3">
    <name type="scientific">Plakobranchus ocellatus</name>
    <dbReference type="NCBI Taxonomy" id="259542"/>
    <lineage>
        <taxon>Eukaryota</taxon>
        <taxon>Metazoa</taxon>
        <taxon>Spiralia</taxon>
        <taxon>Lophotrochozoa</taxon>
        <taxon>Mollusca</taxon>
        <taxon>Gastropoda</taxon>
        <taxon>Heterobranchia</taxon>
        <taxon>Euthyneura</taxon>
        <taxon>Panpulmonata</taxon>
        <taxon>Sacoglossa</taxon>
        <taxon>Placobranchoidea</taxon>
        <taxon>Plakobranchidae</taxon>
        <taxon>Plakobranchus</taxon>
    </lineage>
</organism>
<gene>
    <name evidence="2" type="ORF">PoB_002814800</name>
</gene>
<feature type="compositionally biased region" description="Basic and acidic residues" evidence="1">
    <location>
        <begin position="68"/>
        <end position="81"/>
    </location>
</feature>
<evidence type="ECO:0000256" key="1">
    <source>
        <dbReference type="SAM" id="MobiDB-lite"/>
    </source>
</evidence>
<dbReference type="AlphaFoldDB" id="A0AAV4A385"/>